<organism evidence="1 2">
    <name type="scientific">Chlamydia ibidis 10-1398/6</name>
    <dbReference type="NCBI Taxonomy" id="1046581"/>
    <lineage>
        <taxon>Bacteria</taxon>
        <taxon>Pseudomonadati</taxon>
        <taxon>Chlamydiota</taxon>
        <taxon>Chlamydiia</taxon>
        <taxon>Chlamydiales</taxon>
        <taxon>Chlamydiaceae</taxon>
        <taxon>Chlamydia/Chlamydophila group</taxon>
        <taxon>Chlamydia</taxon>
    </lineage>
</organism>
<gene>
    <name evidence="1" type="ORF">H359_0511</name>
</gene>
<sequence length="155" mass="17769">MRILPFDAYGSVVAQGVAQDPKERNLSLLDKVSEEIARNEAMRLALIAIADREQEKKKKQHRYKILNRKQASVLLSQLKNLEIDFDLLQKTYPIDFDDQRKKREIKLKDSNTKRLIRIKSSAAQAIADAAEAWVIARNKGILDMASILFCNRDSD</sequence>
<name>A0ABP2XEU0_9CHLA</name>
<accession>A0ABP2XEU0</accession>
<dbReference type="RefSeq" id="WP_020370069.1">
    <property type="nucleotide sequence ID" value="NZ_APJW01000002.1"/>
</dbReference>
<reference evidence="1 2" key="1">
    <citation type="submission" date="2013-07" db="EMBL/GenBank/DDBJ databases">
        <title>Isolation of a new Chlamydia species from the feral Sacred Ibis (Threskiornis aethiopicus): Chlamydia ibidis.</title>
        <authorList>
            <person name="Vorimore F."/>
            <person name="Hsia R.-C."/>
            <person name="Huot-Creasy H."/>
            <person name="Bastian S."/>
            <person name="Deruyter L."/>
            <person name="Passet A."/>
            <person name="Sachse K."/>
            <person name="Bavoil P."/>
            <person name="Myers G."/>
            <person name="Laroucau K."/>
        </authorList>
    </citation>
    <scope>NUCLEOTIDE SEQUENCE [LARGE SCALE GENOMIC DNA]</scope>
    <source>
        <strain evidence="1 2">10-1398/6</strain>
    </source>
</reference>
<dbReference type="EMBL" id="APJW01000002">
    <property type="protein sequence ID" value="EQM62659.1"/>
    <property type="molecule type" value="Genomic_DNA"/>
</dbReference>
<keyword evidence="2" id="KW-1185">Reference proteome</keyword>
<protein>
    <submittedName>
        <fullName evidence="1">Uncharacterized protein</fullName>
    </submittedName>
</protein>
<evidence type="ECO:0000313" key="1">
    <source>
        <dbReference type="EMBL" id="EQM62659.1"/>
    </source>
</evidence>
<proteinExistence type="predicted"/>
<evidence type="ECO:0000313" key="2">
    <source>
        <dbReference type="Proteomes" id="UP000016064"/>
    </source>
</evidence>
<dbReference type="Proteomes" id="UP000016064">
    <property type="component" value="Unassembled WGS sequence"/>
</dbReference>
<comment type="caution">
    <text evidence="1">The sequence shown here is derived from an EMBL/GenBank/DDBJ whole genome shotgun (WGS) entry which is preliminary data.</text>
</comment>